<protein>
    <submittedName>
        <fullName evidence="1">Uncharacterized protein</fullName>
    </submittedName>
</protein>
<accession>A0AAV4AJF6</accession>
<evidence type="ECO:0000313" key="2">
    <source>
        <dbReference type="Proteomes" id="UP000735302"/>
    </source>
</evidence>
<dbReference type="Proteomes" id="UP000735302">
    <property type="component" value="Unassembled WGS sequence"/>
</dbReference>
<evidence type="ECO:0000313" key="1">
    <source>
        <dbReference type="EMBL" id="GFO07864.1"/>
    </source>
</evidence>
<dbReference type="EMBL" id="BLXT01003924">
    <property type="protein sequence ID" value="GFO07864.1"/>
    <property type="molecule type" value="Genomic_DNA"/>
</dbReference>
<dbReference type="AlphaFoldDB" id="A0AAV4AJF6"/>
<keyword evidence="2" id="KW-1185">Reference proteome</keyword>
<reference evidence="1 2" key="1">
    <citation type="journal article" date="2021" name="Elife">
        <title>Chloroplast acquisition without the gene transfer in kleptoplastic sea slugs, Plakobranchus ocellatus.</title>
        <authorList>
            <person name="Maeda T."/>
            <person name="Takahashi S."/>
            <person name="Yoshida T."/>
            <person name="Shimamura S."/>
            <person name="Takaki Y."/>
            <person name="Nagai Y."/>
            <person name="Toyoda A."/>
            <person name="Suzuki Y."/>
            <person name="Arimoto A."/>
            <person name="Ishii H."/>
            <person name="Satoh N."/>
            <person name="Nishiyama T."/>
            <person name="Hasebe M."/>
            <person name="Maruyama T."/>
            <person name="Minagawa J."/>
            <person name="Obokata J."/>
            <person name="Shigenobu S."/>
        </authorList>
    </citation>
    <scope>NUCLEOTIDE SEQUENCE [LARGE SCALE GENOMIC DNA]</scope>
</reference>
<name>A0AAV4AJF6_9GAST</name>
<comment type="caution">
    <text evidence="1">The sequence shown here is derived from an EMBL/GenBank/DDBJ whole genome shotgun (WGS) entry which is preliminary data.</text>
</comment>
<sequence length="94" mass="10402">MILKHARGRVSILSERQYLVPGIVVSSICSPTVRINARKLLELSRLSTSKLDRPDLGLGSKCRLMLAAKAITNTTQSGLPPYLFFISITTPYRT</sequence>
<organism evidence="1 2">
    <name type="scientific">Plakobranchus ocellatus</name>
    <dbReference type="NCBI Taxonomy" id="259542"/>
    <lineage>
        <taxon>Eukaryota</taxon>
        <taxon>Metazoa</taxon>
        <taxon>Spiralia</taxon>
        <taxon>Lophotrochozoa</taxon>
        <taxon>Mollusca</taxon>
        <taxon>Gastropoda</taxon>
        <taxon>Heterobranchia</taxon>
        <taxon>Euthyneura</taxon>
        <taxon>Panpulmonata</taxon>
        <taxon>Sacoglossa</taxon>
        <taxon>Placobranchoidea</taxon>
        <taxon>Plakobranchidae</taxon>
        <taxon>Plakobranchus</taxon>
    </lineage>
</organism>
<gene>
    <name evidence="1" type="ORF">PoB_003436900</name>
</gene>
<proteinExistence type="predicted"/>